<dbReference type="AlphaFoldDB" id="A0A7C4QU33"/>
<dbReference type="Pfam" id="PF10040">
    <property type="entry name" value="CRISPR_Cas6"/>
    <property type="match status" value="1"/>
</dbReference>
<evidence type="ECO:0000259" key="1">
    <source>
        <dbReference type="Pfam" id="PF10040"/>
    </source>
</evidence>
<sequence length="368" mass="40408">MMNLQATANDRQPCHVPEVELVSLAIAVRWRRPTVIPGAVVANVLRGALGITFRKLVCPADWLAHPCVPCPMYSSCAYGLLFNPTPPDDAAQLRLQQDLPRPFVIEPPGLHPDTPVSPEQMTFALTLFGKSIGHLPYFITTLERLGREGMGRDRVPFDVESITARHPAGNEVLFTSGATVVRMPLRRLRTADILETTGCHASPSVLMPRVAPLPAANPWLTVKLRFLTPTLLRTGSGIDSQGCRHSATEVRGRPPFGVVARRLRDRLSALCAFFGEPWRHPDFAALGTAADTVRLVDSHTVWLTRQRRSTRTGATHEISGFVGEAVYEFPDAATRDQFVPLLKLAEYIHVGKYAPWGHGKVLVEGDAG</sequence>
<proteinExistence type="predicted"/>
<reference evidence="2" key="1">
    <citation type="journal article" date="2020" name="mSystems">
        <title>Genome- and Community-Level Interaction Insights into Carbon Utilization and Element Cycling Functions of Hydrothermarchaeota in Hydrothermal Sediment.</title>
        <authorList>
            <person name="Zhou Z."/>
            <person name="Liu Y."/>
            <person name="Xu W."/>
            <person name="Pan J."/>
            <person name="Luo Z.H."/>
            <person name="Li M."/>
        </authorList>
    </citation>
    <scope>NUCLEOTIDE SEQUENCE [LARGE SCALE GENOMIC DNA]</scope>
    <source>
        <strain evidence="2">SpSt-508</strain>
    </source>
</reference>
<dbReference type="Gene3D" id="3.30.70.1900">
    <property type="match status" value="1"/>
</dbReference>
<comment type="caution">
    <text evidence="2">The sequence shown here is derived from an EMBL/GenBank/DDBJ whole genome shotgun (WGS) entry which is preliminary data.</text>
</comment>
<organism evidence="2">
    <name type="scientific">Schlesneria paludicola</name>
    <dbReference type="NCBI Taxonomy" id="360056"/>
    <lineage>
        <taxon>Bacteria</taxon>
        <taxon>Pseudomonadati</taxon>
        <taxon>Planctomycetota</taxon>
        <taxon>Planctomycetia</taxon>
        <taxon>Planctomycetales</taxon>
        <taxon>Planctomycetaceae</taxon>
        <taxon>Schlesneria</taxon>
    </lineage>
</organism>
<feature type="domain" description="CRISPR-associated protein Cas6 C-terminal" evidence="1">
    <location>
        <begin position="224"/>
        <end position="361"/>
    </location>
</feature>
<accession>A0A7C4QU33</accession>
<gene>
    <name evidence="2" type="ORF">ENS64_16515</name>
</gene>
<evidence type="ECO:0000313" key="2">
    <source>
        <dbReference type="EMBL" id="HGT40849.1"/>
    </source>
</evidence>
<dbReference type="EMBL" id="DSVQ01000019">
    <property type="protein sequence ID" value="HGT40849.1"/>
    <property type="molecule type" value="Genomic_DNA"/>
</dbReference>
<protein>
    <submittedName>
        <fullName evidence="2">CRISPR system precrRNA processing endoribonuclease RAMP protein Cas6</fullName>
    </submittedName>
</protein>
<name>A0A7C4QU33_9PLAN</name>
<dbReference type="InterPro" id="IPR019267">
    <property type="entry name" value="CRISPR-assoc_Cas6_C"/>
</dbReference>